<evidence type="ECO:0000313" key="2">
    <source>
        <dbReference type="EMBL" id="MBN0986085.1"/>
    </source>
</evidence>
<dbReference type="InterPro" id="IPR014982">
    <property type="entry name" value="GSCFA"/>
</dbReference>
<evidence type="ECO:0000313" key="3">
    <source>
        <dbReference type="Proteomes" id="UP000760472"/>
    </source>
</evidence>
<proteinExistence type="predicted"/>
<dbReference type="RefSeq" id="WP_205212783.1">
    <property type="nucleotide sequence ID" value="NZ_JAFFZP010000002.1"/>
</dbReference>
<feature type="domain" description="GSCFA" evidence="1">
    <location>
        <begin position="54"/>
        <end position="323"/>
    </location>
</feature>
<comment type="caution">
    <text evidence="2">The sequence shown here is derived from an EMBL/GenBank/DDBJ whole genome shotgun (WGS) entry which is preliminary data.</text>
</comment>
<keyword evidence="3" id="KW-1185">Reference proteome</keyword>
<dbReference type="Proteomes" id="UP000760472">
    <property type="component" value="Unassembled WGS sequence"/>
</dbReference>
<reference evidence="2 3" key="1">
    <citation type="submission" date="2021-02" db="EMBL/GenBank/DDBJ databases">
        <title>A novel species of genus Amphritea isolated from a fishpond in China.</title>
        <authorList>
            <person name="Lu H."/>
        </authorList>
    </citation>
    <scope>NUCLEOTIDE SEQUENCE [LARGE SCALE GENOMIC DNA]</scope>
    <source>
        <strain evidence="2 3">RP18W</strain>
    </source>
</reference>
<protein>
    <submittedName>
        <fullName evidence="2">GSCFA domain-containing protein</fullName>
    </submittedName>
</protein>
<dbReference type="Pfam" id="PF08885">
    <property type="entry name" value="GSCFA"/>
    <property type="match status" value="1"/>
</dbReference>
<accession>A0ABS2W3C3</accession>
<name>A0ABS2W3C3_9GAMM</name>
<organism evidence="2 3">
    <name type="scientific">Amphritea pacifica</name>
    <dbReference type="NCBI Taxonomy" id="2811233"/>
    <lineage>
        <taxon>Bacteria</taxon>
        <taxon>Pseudomonadati</taxon>
        <taxon>Pseudomonadota</taxon>
        <taxon>Gammaproteobacteria</taxon>
        <taxon>Oceanospirillales</taxon>
        <taxon>Oceanospirillaceae</taxon>
        <taxon>Amphritea</taxon>
    </lineage>
</organism>
<sequence>MLLIKLNLLGNVMMSNPYDNLPDNAFWRKAVAEKHPLNIESIYKKKFVINNKHKIASAGSCFAQHIGRKLREHSFNYMDYEPAPKILAQQLRAGFGYEMYSARYGNIYTARQLIQLFERAFDEFTPKEDYWENDGAFFDPFRPTIEKGGYASLDELHICRRSHLKKVRQLFLDMDVFIFTLGLTEAWISKEDGAVFPLCPGTVAGSFDADKYEFHNFTYSEIVKDMLKFMNKLNQVNKGVKLILTVSPVPLTATATGNHVLTATTYSKSVLRAVAGELYQNHPRVDYYPSYELVTGAPMRSMFFEPNMRSVVPKGVEHVLSYFLQEHLPEKQQQTDQRDPESQQDEDVICDEVLLEAGLL</sequence>
<evidence type="ECO:0000259" key="1">
    <source>
        <dbReference type="Pfam" id="PF08885"/>
    </source>
</evidence>
<dbReference type="EMBL" id="JAFFZP010000002">
    <property type="protein sequence ID" value="MBN0986085.1"/>
    <property type="molecule type" value="Genomic_DNA"/>
</dbReference>
<gene>
    <name evidence="2" type="ORF">JW498_01790</name>
</gene>